<proteinExistence type="predicted"/>
<dbReference type="SUPFAM" id="SSF101898">
    <property type="entry name" value="NHL repeat"/>
    <property type="match status" value="1"/>
</dbReference>
<organism evidence="1 2">
    <name type="scientific">Fusibacter tunisiensis</name>
    <dbReference type="NCBI Taxonomy" id="1008308"/>
    <lineage>
        <taxon>Bacteria</taxon>
        <taxon>Bacillati</taxon>
        <taxon>Bacillota</taxon>
        <taxon>Clostridia</taxon>
        <taxon>Eubacteriales</taxon>
        <taxon>Eubacteriales Family XII. Incertae Sedis</taxon>
        <taxon>Fusibacter</taxon>
    </lineage>
</organism>
<dbReference type="Pfam" id="PF18975">
    <property type="entry name" value="DUF5711"/>
    <property type="match status" value="1"/>
</dbReference>
<name>A0ABS2MNS5_9FIRM</name>
<dbReference type="RefSeq" id="WP_204661852.1">
    <property type="nucleotide sequence ID" value="NZ_JAFBDT010000002.1"/>
</dbReference>
<accession>A0ABS2MNS5</accession>
<dbReference type="EMBL" id="JAFBDT010000002">
    <property type="protein sequence ID" value="MBM7560972.1"/>
    <property type="molecule type" value="Genomic_DNA"/>
</dbReference>
<gene>
    <name evidence="1" type="ORF">JOC49_000486</name>
</gene>
<evidence type="ECO:0000313" key="1">
    <source>
        <dbReference type="EMBL" id="MBM7560972.1"/>
    </source>
</evidence>
<evidence type="ECO:0000313" key="2">
    <source>
        <dbReference type="Proteomes" id="UP000767854"/>
    </source>
</evidence>
<reference evidence="1 2" key="1">
    <citation type="submission" date="2021-01" db="EMBL/GenBank/DDBJ databases">
        <title>Genomic Encyclopedia of Type Strains, Phase IV (KMG-IV): sequencing the most valuable type-strain genomes for metagenomic binning, comparative biology and taxonomic classification.</title>
        <authorList>
            <person name="Goeker M."/>
        </authorList>
    </citation>
    <scope>NUCLEOTIDE SEQUENCE [LARGE SCALE GENOMIC DNA]</scope>
    <source>
        <strain evidence="1 2">DSM 24436</strain>
    </source>
</reference>
<dbReference type="InterPro" id="IPR043765">
    <property type="entry name" value="DUF5711"/>
</dbReference>
<keyword evidence="2" id="KW-1185">Reference proteome</keyword>
<comment type="caution">
    <text evidence="1">The sequence shown here is derived from an EMBL/GenBank/DDBJ whole genome shotgun (WGS) entry which is preliminary data.</text>
</comment>
<dbReference type="Proteomes" id="UP000767854">
    <property type="component" value="Unassembled WGS sequence"/>
</dbReference>
<protein>
    <submittedName>
        <fullName evidence="1">Uncharacterized protein</fullName>
    </submittedName>
</protein>
<sequence>MKKGRIFSSIVLIGCLLLVFQFDHLVGFALKWMGEDFAIAQTYIFNQNDDFVYRGEIITLEDAYVIVDPTEMTYVNADGRALWTKKLASRNFAVSGGKQVTAIAEKKAGDIFLIDSEGDILASVLGLGKIDSITLYDDLYVSALKTDGEIVLLDNKLKLISNLKLPKGFLLDYDVNVDRQDIVASVLDLSRTPINSKLFLASIDGTITSGSNLNDEIGFEMYLIENGVGLISDSAFHIFDYKGAEINTVYFDRTVQQFCFHKHAETLWVNLVDSNSDLTVPKAKSEVIVYDFNGDTLGLFKPELMAIKGMTPIGENMILYNDTEVVLVNSAGEVLDVYSGKETIEKVHSVSDKGFAIEYLNELEVYVRK</sequence>